<organism evidence="1 2">
    <name type="scientific">Paramecium pentaurelia</name>
    <dbReference type="NCBI Taxonomy" id="43138"/>
    <lineage>
        <taxon>Eukaryota</taxon>
        <taxon>Sar</taxon>
        <taxon>Alveolata</taxon>
        <taxon>Ciliophora</taxon>
        <taxon>Intramacronucleata</taxon>
        <taxon>Oligohymenophorea</taxon>
        <taxon>Peniculida</taxon>
        <taxon>Parameciidae</taxon>
        <taxon>Paramecium</taxon>
    </lineage>
</organism>
<dbReference type="Proteomes" id="UP000689195">
    <property type="component" value="Unassembled WGS sequence"/>
</dbReference>
<accession>A0A8S1XW81</accession>
<sequence length="258" mass="30474">MNSQYQQGGNKNLSRLELAVYCLGLMIQQKIFNYKNHEVGLKEAPDGKKLYIQDLSIPDLDFFRNLIMLHNKQVEILFDALDKAKIFILTAGCGQTDYSEIQITKLINMIEKVDVKINFIALDFMNDYNGDIDDPDKSEEFEALNNGMLTASYQCQEQFINSRYVFLMVQELRYNMRIFPANVAFELYSQFQTRSLQKTEQNFQLMMKYLSKYSYINDFSKRDYRILRNTLLLVNFKQLFIRIMLEMILSIIIQKILI</sequence>
<gene>
    <name evidence="1" type="ORF">PPENT_87.1.T1410121</name>
</gene>
<proteinExistence type="predicted"/>
<comment type="caution">
    <text evidence="1">The sequence shown here is derived from an EMBL/GenBank/DDBJ whole genome shotgun (WGS) entry which is preliminary data.</text>
</comment>
<dbReference type="AlphaFoldDB" id="A0A8S1XW81"/>
<keyword evidence="2" id="KW-1185">Reference proteome</keyword>
<evidence type="ECO:0000313" key="2">
    <source>
        <dbReference type="Proteomes" id="UP000689195"/>
    </source>
</evidence>
<reference evidence="1" key="1">
    <citation type="submission" date="2021-01" db="EMBL/GenBank/DDBJ databases">
        <authorList>
            <consortium name="Genoscope - CEA"/>
            <person name="William W."/>
        </authorList>
    </citation>
    <scope>NUCLEOTIDE SEQUENCE</scope>
</reference>
<dbReference type="OrthoDB" id="30826at2759"/>
<dbReference type="EMBL" id="CAJJDO010000141">
    <property type="protein sequence ID" value="CAD8205721.1"/>
    <property type="molecule type" value="Genomic_DNA"/>
</dbReference>
<name>A0A8S1XW81_9CILI</name>
<evidence type="ECO:0000313" key="1">
    <source>
        <dbReference type="EMBL" id="CAD8205721.1"/>
    </source>
</evidence>
<protein>
    <submittedName>
        <fullName evidence="1">Uncharacterized protein</fullName>
    </submittedName>
</protein>